<dbReference type="Pfam" id="PF14100">
    <property type="entry name" value="DUF6807"/>
    <property type="match status" value="1"/>
</dbReference>
<keyword evidence="2" id="KW-1185">Reference proteome</keyword>
<dbReference type="OrthoDB" id="2540540at2"/>
<dbReference type="RefSeq" id="WP_119349918.1">
    <property type="nucleotide sequence ID" value="NZ_QWET01000007.1"/>
</dbReference>
<evidence type="ECO:0008006" key="3">
    <source>
        <dbReference type="Google" id="ProtNLM"/>
    </source>
</evidence>
<dbReference type="EMBL" id="QWET01000007">
    <property type="protein sequence ID" value="RIH64993.1"/>
    <property type="molecule type" value="Genomic_DNA"/>
</dbReference>
<protein>
    <recommendedName>
        <fullName evidence="3">Methane oxygenase PmoA</fullName>
    </recommendedName>
</protein>
<dbReference type="AlphaFoldDB" id="A0A399D0P6"/>
<evidence type="ECO:0000313" key="2">
    <source>
        <dbReference type="Proteomes" id="UP000266441"/>
    </source>
</evidence>
<proteinExistence type="predicted"/>
<name>A0A399D0P6_9BACT</name>
<accession>A0A399D0P6</accession>
<reference evidence="1 2" key="1">
    <citation type="journal article" date="2015" name="Int. J. Syst. Evol. Microbiol.">
        <title>Mariniphaga sediminis sp. nov., isolated from coastal sediment.</title>
        <authorList>
            <person name="Wang F.Q."/>
            <person name="Shen Q.Y."/>
            <person name="Chen G.J."/>
            <person name="Du Z.J."/>
        </authorList>
    </citation>
    <scope>NUCLEOTIDE SEQUENCE [LARGE SCALE GENOMIC DNA]</scope>
    <source>
        <strain evidence="1 2">SY21</strain>
    </source>
</reference>
<comment type="caution">
    <text evidence="1">The sequence shown here is derived from an EMBL/GenBank/DDBJ whole genome shotgun (WGS) entry which is preliminary data.</text>
</comment>
<evidence type="ECO:0000313" key="1">
    <source>
        <dbReference type="EMBL" id="RIH64993.1"/>
    </source>
</evidence>
<organism evidence="1 2">
    <name type="scientific">Mariniphaga sediminis</name>
    <dbReference type="NCBI Taxonomy" id="1628158"/>
    <lineage>
        <taxon>Bacteria</taxon>
        <taxon>Pseudomonadati</taxon>
        <taxon>Bacteroidota</taxon>
        <taxon>Bacteroidia</taxon>
        <taxon>Marinilabiliales</taxon>
        <taxon>Prolixibacteraceae</taxon>
        <taxon>Mariniphaga</taxon>
    </lineage>
</organism>
<sequence>MKFFLLTGVILWFAWGNSFAQVTIKKDEQGLLFTEGDENILFYQKAPKNHEGEYERRHYIHPLWGLDGTILTEDFPDDHLHHRGIFWAWHQVWIGDQRIGDPWALESFEQHIAEVEFFAQSDGSGVLKSEVEWLSDLWIKNGEKEPYLKENTTITIYPQAKNYRRIDFEINLLALEKNLSIGGSEDEKGYSGFSVRMILPEDVTFSGKNGKVEPQTLAVTSPGYIDVSGSLGKEGQKAGVVIVDHPSNPGYPQPWILRAKSSMQNAAFPGSGTVPVSTSVPLTLKYSLLIHSGKMTDRQIRKAMAH</sequence>
<gene>
    <name evidence="1" type="ORF">D1164_10400</name>
</gene>
<dbReference type="InterPro" id="IPR029475">
    <property type="entry name" value="DUF6807"/>
</dbReference>
<dbReference type="Proteomes" id="UP000266441">
    <property type="component" value="Unassembled WGS sequence"/>
</dbReference>